<feature type="chain" id="PRO_5007881751" evidence="3">
    <location>
        <begin position="34"/>
        <end position="171"/>
    </location>
</feature>
<dbReference type="Proteomes" id="UP000243498">
    <property type="component" value="Unassembled WGS sequence"/>
</dbReference>
<keyword evidence="3" id="KW-0732">Signal</keyword>
<dbReference type="AlphaFoldDB" id="A0A166WDE5"/>
<organism evidence="4 5">
    <name type="scientific">Metarhizium rileyi (strain RCEF 4871)</name>
    <name type="common">Nomuraea rileyi</name>
    <dbReference type="NCBI Taxonomy" id="1649241"/>
    <lineage>
        <taxon>Eukaryota</taxon>
        <taxon>Fungi</taxon>
        <taxon>Dikarya</taxon>
        <taxon>Ascomycota</taxon>
        <taxon>Pezizomycotina</taxon>
        <taxon>Sordariomycetes</taxon>
        <taxon>Hypocreomycetidae</taxon>
        <taxon>Hypocreales</taxon>
        <taxon>Clavicipitaceae</taxon>
        <taxon>Metarhizium</taxon>
    </lineage>
</organism>
<dbReference type="OrthoDB" id="3542181at2759"/>
<keyword evidence="2" id="KW-0812">Transmembrane</keyword>
<evidence type="ECO:0000256" key="3">
    <source>
        <dbReference type="SAM" id="SignalP"/>
    </source>
</evidence>
<feature type="signal peptide" evidence="3">
    <location>
        <begin position="1"/>
        <end position="33"/>
    </location>
</feature>
<comment type="caution">
    <text evidence="4">The sequence shown here is derived from an EMBL/GenBank/DDBJ whole genome shotgun (WGS) entry which is preliminary data.</text>
</comment>
<keyword evidence="2" id="KW-0472">Membrane</keyword>
<feature type="transmembrane region" description="Helical" evidence="2">
    <location>
        <begin position="153"/>
        <end position="170"/>
    </location>
</feature>
<feature type="compositionally biased region" description="Basic and acidic residues" evidence="1">
    <location>
        <begin position="67"/>
        <end position="78"/>
    </location>
</feature>
<proteinExistence type="predicted"/>
<feature type="region of interest" description="Disordered" evidence="1">
    <location>
        <begin position="43"/>
        <end position="91"/>
    </location>
</feature>
<keyword evidence="2" id="KW-1133">Transmembrane helix</keyword>
<reference evidence="4 5" key="1">
    <citation type="journal article" date="2016" name="Genome Biol. Evol.">
        <title>Divergent and convergent evolution of fungal pathogenicity.</title>
        <authorList>
            <person name="Shang Y."/>
            <person name="Xiao G."/>
            <person name="Zheng P."/>
            <person name="Cen K."/>
            <person name="Zhan S."/>
            <person name="Wang C."/>
        </authorList>
    </citation>
    <scope>NUCLEOTIDE SEQUENCE [LARGE SCALE GENOMIC DNA]</scope>
    <source>
        <strain evidence="4 5">RCEF 4871</strain>
    </source>
</reference>
<keyword evidence="5" id="KW-1185">Reference proteome</keyword>
<evidence type="ECO:0000256" key="1">
    <source>
        <dbReference type="SAM" id="MobiDB-lite"/>
    </source>
</evidence>
<name>A0A166WDE5_METRR</name>
<dbReference type="OMA" id="AYTPIVT"/>
<gene>
    <name evidence="4" type="ORF">NOR_08366</name>
</gene>
<dbReference type="EMBL" id="AZHC01000050">
    <property type="protein sequence ID" value="OAA34608.1"/>
    <property type="molecule type" value="Genomic_DNA"/>
</dbReference>
<accession>A0A166WDE5</accession>
<evidence type="ECO:0000313" key="4">
    <source>
        <dbReference type="EMBL" id="OAA34608.1"/>
    </source>
</evidence>
<evidence type="ECO:0000256" key="2">
    <source>
        <dbReference type="SAM" id="Phobius"/>
    </source>
</evidence>
<protein>
    <submittedName>
        <fullName evidence="4">Uncharacterized protein</fullName>
    </submittedName>
</protein>
<evidence type="ECO:0000313" key="5">
    <source>
        <dbReference type="Proteomes" id="UP000243498"/>
    </source>
</evidence>
<sequence length="171" mass="18450">MPPRLPYTPARNRPSIVLVLVLLVLVFVSRSLAAQSIERMRHGPALPARPTGLESADSRHHGSHTANDADHDEPRGPDAQRPSHSHALHVGRRDASIPAYTPIVTPAPDQEAVLASQGYKQETLYTCNTIGGNEHCGWHIPIVKAQGARRDSAIVWLVVGCLAGVFALGLM</sequence>